<evidence type="ECO:0000256" key="15">
    <source>
        <dbReference type="SAM" id="Phobius"/>
    </source>
</evidence>
<keyword evidence="6" id="KW-0597">Phosphoprotein</keyword>
<evidence type="ECO:0000256" key="13">
    <source>
        <dbReference type="ARBA" id="ARBA00023012"/>
    </source>
</evidence>
<dbReference type="PROSITE" id="PS50885">
    <property type="entry name" value="HAMP"/>
    <property type="match status" value="1"/>
</dbReference>
<dbReference type="CDD" id="cd00075">
    <property type="entry name" value="HATPase"/>
    <property type="match status" value="1"/>
</dbReference>
<gene>
    <name evidence="18" type="ORF">ATO11_15400</name>
</gene>
<keyword evidence="5" id="KW-0997">Cell inner membrane</keyword>
<keyword evidence="7" id="KW-0808">Transferase</keyword>
<dbReference type="PROSITE" id="PS50109">
    <property type="entry name" value="HIS_KIN"/>
    <property type="match status" value="1"/>
</dbReference>
<dbReference type="SMART" id="SM00388">
    <property type="entry name" value="HisKA"/>
    <property type="match status" value="1"/>
</dbReference>
<dbReference type="InterPro" id="IPR050980">
    <property type="entry name" value="2C_sensor_his_kinase"/>
</dbReference>
<dbReference type="GO" id="GO:0005886">
    <property type="term" value="C:plasma membrane"/>
    <property type="evidence" value="ECO:0007669"/>
    <property type="project" value="UniProtKB-SubCell"/>
</dbReference>
<evidence type="ECO:0000256" key="10">
    <source>
        <dbReference type="ARBA" id="ARBA00022777"/>
    </source>
</evidence>
<evidence type="ECO:0000256" key="12">
    <source>
        <dbReference type="ARBA" id="ARBA00022989"/>
    </source>
</evidence>
<dbReference type="AlphaFoldDB" id="A0A0L1JN67"/>
<dbReference type="InterPro" id="IPR004358">
    <property type="entry name" value="Sig_transdc_His_kin-like_C"/>
</dbReference>
<keyword evidence="10 18" id="KW-0418">Kinase</keyword>
<evidence type="ECO:0000256" key="14">
    <source>
        <dbReference type="ARBA" id="ARBA00023136"/>
    </source>
</evidence>
<feature type="domain" description="Histidine kinase" evidence="16">
    <location>
        <begin position="239"/>
        <end position="439"/>
    </location>
</feature>
<dbReference type="Gene3D" id="1.10.287.130">
    <property type="match status" value="1"/>
</dbReference>
<feature type="transmembrane region" description="Helical" evidence="15">
    <location>
        <begin position="160"/>
        <end position="179"/>
    </location>
</feature>
<evidence type="ECO:0000256" key="11">
    <source>
        <dbReference type="ARBA" id="ARBA00022840"/>
    </source>
</evidence>
<dbReference type="SUPFAM" id="SSF47384">
    <property type="entry name" value="Homodimeric domain of signal transducing histidine kinase"/>
    <property type="match status" value="1"/>
</dbReference>
<keyword evidence="12 15" id="KW-1133">Transmembrane helix</keyword>
<evidence type="ECO:0000259" key="17">
    <source>
        <dbReference type="PROSITE" id="PS50885"/>
    </source>
</evidence>
<keyword evidence="13" id="KW-0902">Two-component regulatory system</keyword>
<keyword evidence="4" id="KW-1003">Cell membrane</keyword>
<dbReference type="PANTHER" id="PTHR44936:SF5">
    <property type="entry name" value="SENSOR HISTIDINE KINASE ENVZ"/>
    <property type="match status" value="1"/>
</dbReference>
<dbReference type="SMART" id="SM00304">
    <property type="entry name" value="HAMP"/>
    <property type="match status" value="1"/>
</dbReference>
<evidence type="ECO:0000256" key="5">
    <source>
        <dbReference type="ARBA" id="ARBA00022519"/>
    </source>
</evidence>
<comment type="caution">
    <text evidence="18">The sequence shown here is derived from an EMBL/GenBank/DDBJ whole genome shotgun (WGS) entry which is preliminary data.</text>
</comment>
<reference evidence="18 19" key="1">
    <citation type="journal article" date="2015" name="Int. J. Syst. Evol. Microbiol.">
        <title>Aestuariivita atlantica sp. nov., isolated from deep sea sediment of the Atlantic Ocean.</title>
        <authorList>
            <person name="Li G."/>
            <person name="Lai Q."/>
            <person name="Du Y."/>
            <person name="Liu X."/>
            <person name="Sun F."/>
            <person name="Shao Z."/>
        </authorList>
    </citation>
    <scope>NUCLEOTIDE SEQUENCE [LARGE SCALE GENOMIC DNA]</scope>
    <source>
        <strain evidence="18 19">22II-S11-z3</strain>
    </source>
</reference>
<feature type="domain" description="HAMP" evidence="17">
    <location>
        <begin position="180"/>
        <end position="231"/>
    </location>
</feature>
<proteinExistence type="predicted"/>
<dbReference type="Pfam" id="PF00672">
    <property type="entry name" value="HAMP"/>
    <property type="match status" value="1"/>
</dbReference>
<evidence type="ECO:0000313" key="18">
    <source>
        <dbReference type="EMBL" id="KNG92848.1"/>
    </source>
</evidence>
<evidence type="ECO:0000256" key="1">
    <source>
        <dbReference type="ARBA" id="ARBA00000085"/>
    </source>
</evidence>
<comment type="catalytic activity">
    <reaction evidence="1">
        <text>ATP + protein L-histidine = ADP + protein N-phospho-L-histidine.</text>
        <dbReference type="EC" id="2.7.13.3"/>
    </reaction>
</comment>
<evidence type="ECO:0000256" key="4">
    <source>
        <dbReference type="ARBA" id="ARBA00022475"/>
    </source>
</evidence>
<dbReference type="Gene3D" id="3.30.565.10">
    <property type="entry name" value="Histidine kinase-like ATPase, C-terminal domain"/>
    <property type="match status" value="1"/>
</dbReference>
<evidence type="ECO:0000256" key="3">
    <source>
        <dbReference type="ARBA" id="ARBA00012438"/>
    </source>
</evidence>
<dbReference type="OrthoDB" id="9804645at2"/>
<organism evidence="18 19">
    <name type="scientific">Pseudaestuariivita atlantica</name>
    <dbReference type="NCBI Taxonomy" id="1317121"/>
    <lineage>
        <taxon>Bacteria</taxon>
        <taxon>Pseudomonadati</taxon>
        <taxon>Pseudomonadota</taxon>
        <taxon>Alphaproteobacteria</taxon>
        <taxon>Rhodobacterales</taxon>
        <taxon>Paracoccaceae</taxon>
        <taxon>Pseudaestuariivita</taxon>
    </lineage>
</organism>
<dbReference type="SMART" id="SM00387">
    <property type="entry name" value="HATPase_c"/>
    <property type="match status" value="1"/>
</dbReference>
<dbReference type="PRINTS" id="PR00344">
    <property type="entry name" value="BCTRLSENSOR"/>
</dbReference>
<keyword evidence="9" id="KW-0547">Nucleotide-binding</keyword>
<evidence type="ECO:0000256" key="2">
    <source>
        <dbReference type="ARBA" id="ARBA00004429"/>
    </source>
</evidence>
<dbReference type="InterPro" id="IPR003660">
    <property type="entry name" value="HAMP_dom"/>
</dbReference>
<comment type="subcellular location">
    <subcellularLocation>
        <location evidence="2">Cell inner membrane</location>
        <topology evidence="2">Multi-pass membrane protein</topology>
    </subcellularLocation>
</comment>
<dbReference type="Pfam" id="PF00512">
    <property type="entry name" value="HisKA"/>
    <property type="match status" value="1"/>
</dbReference>
<name>A0A0L1JN67_9RHOB</name>
<evidence type="ECO:0000256" key="8">
    <source>
        <dbReference type="ARBA" id="ARBA00022692"/>
    </source>
</evidence>
<dbReference type="Proteomes" id="UP000036938">
    <property type="component" value="Unassembled WGS sequence"/>
</dbReference>
<dbReference type="InterPro" id="IPR003594">
    <property type="entry name" value="HATPase_dom"/>
</dbReference>
<dbReference type="PANTHER" id="PTHR44936">
    <property type="entry name" value="SENSOR PROTEIN CREC"/>
    <property type="match status" value="1"/>
</dbReference>
<keyword evidence="14 15" id="KW-0472">Membrane</keyword>
<evidence type="ECO:0000313" key="19">
    <source>
        <dbReference type="Proteomes" id="UP000036938"/>
    </source>
</evidence>
<evidence type="ECO:0000256" key="9">
    <source>
        <dbReference type="ARBA" id="ARBA00022741"/>
    </source>
</evidence>
<feature type="transmembrane region" description="Helical" evidence="15">
    <location>
        <begin position="14"/>
        <end position="38"/>
    </location>
</feature>
<keyword evidence="8 15" id="KW-0812">Transmembrane</keyword>
<dbReference type="RefSeq" id="WP_050531797.1">
    <property type="nucleotide sequence ID" value="NZ_AQQZ01000007.1"/>
</dbReference>
<dbReference type="SUPFAM" id="SSF55874">
    <property type="entry name" value="ATPase domain of HSP90 chaperone/DNA topoisomerase II/histidine kinase"/>
    <property type="match status" value="1"/>
</dbReference>
<evidence type="ECO:0000259" key="16">
    <source>
        <dbReference type="PROSITE" id="PS50109"/>
    </source>
</evidence>
<evidence type="ECO:0000256" key="6">
    <source>
        <dbReference type="ARBA" id="ARBA00022553"/>
    </source>
</evidence>
<accession>A0A0L1JN67</accession>
<dbReference type="InterPro" id="IPR036890">
    <property type="entry name" value="HATPase_C_sf"/>
</dbReference>
<evidence type="ECO:0000256" key="7">
    <source>
        <dbReference type="ARBA" id="ARBA00022679"/>
    </source>
</evidence>
<dbReference type="CDD" id="cd00082">
    <property type="entry name" value="HisKA"/>
    <property type="match status" value="1"/>
</dbReference>
<dbReference type="EMBL" id="AQQZ01000007">
    <property type="protein sequence ID" value="KNG92848.1"/>
    <property type="molecule type" value="Genomic_DNA"/>
</dbReference>
<sequence>MSFGWLKRYVPRGLYGRAALILILPVLTIQLVVSIVFVQRHFEGVTVQMVDSISRELNLFTHRIEAGAGPDDAALADLMDELGYDATWPDADGPAREDERFWYDLTGGVVTRTLVENVPALQQVRLPTEREVIVVLGAGGRVVELSFDRSRVSASNPHQLLVNMLVFGVLFTIIAYLYLRNQLRPITRLAHAASAFGKGQRVDYKPSGAIEVREAGTAFLDMRARIERQIEQRTRMLSGVSHDLRTPLTRLKLGLSMQDDDAEATAMLRDVEDMQRLVDEFLSFARGDAASGEPEEIDPVAFAQGVVEDARRGGIDVTLGHVDDTAPLVARPLSLRRALDNLIGNAVRYGTRAEVSVEVGPGSICFRVEDDGPGIPEDDREAAMRPFVRLDPARNQDMGSGVGLGLTIAADIARGHGGTLVLGHSDRLGGLRADIVLAR</sequence>
<dbReference type="InterPro" id="IPR005467">
    <property type="entry name" value="His_kinase_dom"/>
</dbReference>
<keyword evidence="19" id="KW-1185">Reference proteome</keyword>
<dbReference type="GO" id="GO:0000155">
    <property type="term" value="F:phosphorelay sensor kinase activity"/>
    <property type="evidence" value="ECO:0007669"/>
    <property type="project" value="InterPro"/>
</dbReference>
<dbReference type="Pfam" id="PF02518">
    <property type="entry name" value="HATPase_c"/>
    <property type="match status" value="1"/>
</dbReference>
<dbReference type="PATRIC" id="fig|1317121.7.peg.3804"/>
<dbReference type="InterPro" id="IPR003661">
    <property type="entry name" value="HisK_dim/P_dom"/>
</dbReference>
<dbReference type="EC" id="2.7.13.3" evidence="3"/>
<protein>
    <recommendedName>
        <fullName evidence="3">histidine kinase</fullName>
        <ecNumber evidence="3">2.7.13.3</ecNumber>
    </recommendedName>
</protein>
<dbReference type="GO" id="GO:0005524">
    <property type="term" value="F:ATP binding"/>
    <property type="evidence" value="ECO:0007669"/>
    <property type="project" value="UniProtKB-KW"/>
</dbReference>
<dbReference type="InterPro" id="IPR036097">
    <property type="entry name" value="HisK_dim/P_sf"/>
</dbReference>
<dbReference type="STRING" id="1317121.ATO11_15400"/>
<keyword evidence="11" id="KW-0067">ATP-binding</keyword>